<keyword evidence="1" id="KW-0175">Coiled coil</keyword>
<feature type="coiled-coil region" evidence="1">
    <location>
        <begin position="464"/>
        <end position="507"/>
    </location>
</feature>
<gene>
    <name evidence="2" type="ORF">A3F84_20775</name>
</gene>
<evidence type="ECO:0000313" key="3">
    <source>
        <dbReference type="Proteomes" id="UP000178606"/>
    </source>
</evidence>
<evidence type="ECO:0000313" key="2">
    <source>
        <dbReference type="EMBL" id="OGG53062.1"/>
    </source>
</evidence>
<sequence length="817" mass="92740">MPEKLITLVPTLFVGLGGTGQNIVGRLKRKIDAQFRGVDNLPIHYLCIDTDSPQRTRFRFRPDEFIEISNFDGAAVLNNLGRYPAIESWWPKSLKAGDVGNVDFGAGQTRPVGRMAFYYWYNQTIKEALERKAKELTVIRSASEMQKLEAAGLAVEPNTVAVYVVSSLGGGTGSGIFFDIAFELRNHLRLRKGVEMNGIFTMPEGYIRVVPKGMQSERVQANTYAALKEIDHYADADHARGLTLQFSTQARAFNPEGPIFDMISLLDIIDKGGNELDSIDQLYNMISTKLALELFVAGDRRSALRNVKIRREFSLGKRRLYDSFGVGALEFHAHNMVTYCRLRLAEEILGELTRPLPPRQEVKNWLMRNELQEHGADMVLNKFRRSYDNVFTALIPVTPQETDKASLEIQKVMDQVGKKFEAVKKTVETRCAAVGKEAVAALRHELAEWRKNSSVSVRFIADFLTDLRRYATALSNEMEKEKKETNLDNVRGRMDEARNAVKDAETGVWLPVLKKRNITQRFQRWFSATRAWTKAACETLARIAAMKIYAELVDEIDKQGARHKRLVDLLSDATWEANQQAEKELERVQTEIEGSFKLIEGVVDASRIEGTDETRFDVAYKEFKPRASLMIEDLLKTTDNLGTLLDSPPDSAARVLDDVVLPVLEETFRKIYEMDVLTAVGKYNKTFDVQKAVTNIVRNLKPFLSVDPEALGEDRRPEHMIFVGVPDAQNRNYTELLTEDKLGVSVAIVQTGDPSRIIAMTSEVGYPSYLLNFVRDYRHYYQEFEKRRGRGEPECVHLDGRWNQDTLPDLVPAELEK</sequence>
<reference evidence="2 3" key="1">
    <citation type="journal article" date="2016" name="Nat. Commun.">
        <title>Thousands of microbial genomes shed light on interconnected biogeochemical processes in an aquifer system.</title>
        <authorList>
            <person name="Anantharaman K."/>
            <person name="Brown C.T."/>
            <person name="Hug L.A."/>
            <person name="Sharon I."/>
            <person name="Castelle C.J."/>
            <person name="Probst A.J."/>
            <person name="Thomas B.C."/>
            <person name="Singh A."/>
            <person name="Wilkins M.J."/>
            <person name="Karaoz U."/>
            <person name="Brodie E.L."/>
            <person name="Williams K.H."/>
            <person name="Hubbard S.S."/>
            <person name="Banfield J.F."/>
        </authorList>
    </citation>
    <scope>NUCLEOTIDE SEQUENCE [LARGE SCALE GENOMIC DNA]</scope>
    <source>
        <strain evidence="3">RIFCSPLOWO2_12_FULL_64_10</strain>
    </source>
</reference>
<organism evidence="2 3">
    <name type="scientific">Handelsmanbacteria sp. (strain RIFCSPLOWO2_12_FULL_64_10)</name>
    <dbReference type="NCBI Taxonomy" id="1817868"/>
    <lineage>
        <taxon>Bacteria</taxon>
        <taxon>Candidatus Handelsmaniibacteriota</taxon>
    </lineage>
</organism>
<proteinExistence type="predicted"/>
<dbReference type="EMBL" id="MFKF01000128">
    <property type="protein sequence ID" value="OGG53062.1"/>
    <property type="molecule type" value="Genomic_DNA"/>
</dbReference>
<protein>
    <submittedName>
        <fullName evidence="2">Uncharacterized protein</fullName>
    </submittedName>
</protein>
<dbReference type="Proteomes" id="UP000178606">
    <property type="component" value="Unassembled WGS sequence"/>
</dbReference>
<dbReference type="Pfam" id="PF13809">
    <property type="entry name" value="Tubulin_2"/>
    <property type="match status" value="1"/>
</dbReference>
<evidence type="ECO:0000256" key="1">
    <source>
        <dbReference type="SAM" id="Coils"/>
    </source>
</evidence>
<accession>A0A1F6CW12</accession>
<dbReference type="Gene3D" id="3.40.50.1440">
    <property type="entry name" value="Tubulin/FtsZ, GTPase domain"/>
    <property type="match status" value="1"/>
</dbReference>
<comment type="caution">
    <text evidence="2">The sequence shown here is derived from an EMBL/GenBank/DDBJ whole genome shotgun (WGS) entry which is preliminary data.</text>
</comment>
<dbReference type="AlphaFoldDB" id="A0A1F6CW12"/>
<dbReference type="SUPFAM" id="SSF52490">
    <property type="entry name" value="Tubulin nucleotide-binding domain-like"/>
    <property type="match status" value="1"/>
</dbReference>
<name>A0A1F6CW12_HANXR</name>
<dbReference type="InterPro" id="IPR025904">
    <property type="entry name" value="Tubulin-like"/>
</dbReference>
<dbReference type="InterPro" id="IPR036525">
    <property type="entry name" value="Tubulin/FtsZ_GTPase_sf"/>
</dbReference>